<accession>A0ACB8AGK9</accession>
<protein>
    <submittedName>
        <fullName evidence="1">Kinase-like domain-containing protein</fullName>
    </submittedName>
</protein>
<reference evidence="1" key="1">
    <citation type="journal article" date="2021" name="New Phytol.">
        <title>Evolutionary innovations through gain and loss of genes in the ectomycorrhizal Boletales.</title>
        <authorList>
            <person name="Wu G."/>
            <person name="Miyauchi S."/>
            <person name="Morin E."/>
            <person name="Kuo A."/>
            <person name="Drula E."/>
            <person name="Varga T."/>
            <person name="Kohler A."/>
            <person name="Feng B."/>
            <person name="Cao Y."/>
            <person name="Lipzen A."/>
            <person name="Daum C."/>
            <person name="Hundley H."/>
            <person name="Pangilinan J."/>
            <person name="Johnson J."/>
            <person name="Barry K."/>
            <person name="LaButti K."/>
            <person name="Ng V."/>
            <person name="Ahrendt S."/>
            <person name="Min B."/>
            <person name="Choi I.G."/>
            <person name="Park H."/>
            <person name="Plett J.M."/>
            <person name="Magnuson J."/>
            <person name="Spatafora J.W."/>
            <person name="Nagy L.G."/>
            <person name="Henrissat B."/>
            <person name="Grigoriev I.V."/>
            <person name="Yang Z.L."/>
            <person name="Xu J."/>
            <person name="Martin F.M."/>
        </authorList>
    </citation>
    <scope>NUCLEOTIDE SEQUENCE</scope>
    <source>
        <strain evidence="1">ATCC 28755</strain>
    </source>
</reference>
<gene>
    <name evidence="1" type="ORF">BJ138DRAFT_1231306</name>
</gene>
<comment type="caution">
    <text evidence="1">The sequence shown here is derived from an EMBL/GenBank/DDBJ whole genome shotgun (WGS) entry which is preliminary data.</text>
</comment>
<keyword evidence="2" id="KW-1185">Reference proteome</keyword>
<name>A0ACB8AGK9_9AGAM</name>
<organism evidence="1 2">
    <name type="scientific">Hygrophoropsis aurantiaca</name>
    <dbReference type="NCBI Taxonomy" id="72124"/>
    <lineage>
        <taxon>Eukaryota</taxon>
        <taxon>Fungi</taxon>
        <taxon>Dikarya</taxon>
        <taxon>Basidiomycota</taxon>
        <taxon>Agaricomycotina</taxon>
        <taxon>Agaricomycetes</taxon>
        <taxon>Agaricomycetidae</taxon>
        <taxon>Boletales</taxon>
        <taxon>Coniophorineae</taxon>
        <taxon>Hygrophoropsidaceae</taxon>
        <taxon>Hygrophoropsis</taxon>
    </lineage>
</organism>
<dbReference type="Proteomes" id="UP000790377">
    <property type="component" value="Unassembled WGS sequence"/>
</dbReference>
<proteinExistence type="predicted"/>
<evidence type="ECO:0000313" key="2">
    <source>
        <dbReference type="Proteomes" id="UP000790377"/>
    </source>
</evidence>
<sequence length="296" mass="33719">MCKTYDLLPSSLCISNISLISVNPTGLGGFSDIFHALHGAQPVALKRIRISLEGKDQKELRRMFRQEALVWKNLTHSYVLPFLGIANDVFHPHWCMVLPWMDHGSIVDCIHRGVLQRINIQQFLYEVAQGLEYLHSQRIVHGDLRGANILVDDNWHPQLADFGLASLAEPITSHTTSGRGCPRWMAPELQYPENFSMKFQRTPATDVYAFGCTCLELYTAQIPFCELSNNTTVIFKVLDGERPSRPRLNLVAELTDKMWSLIEACWKQSHSERPSAQEAVRLMWEEINNLTLTLSN</sequence>
<dbReference type="EMBL" id="MU267653">
    <property type="protein sequence ID" value="KAH7912382.1"/>
    <property type="molecule type" value="Genomic_DNA"/>
</dbReference>
<evidence type="ECO:0000313" key="1">
    <source>
        <dbReference type="EMBL" id="KAH7912382.1"/>
    </source>
</evidence>